<dbReference type="SMART" id="SM00671">
    <property type="entry name" value="SEL1"/>
    <property type="match status" value="2"/>
</dbReference>
<dbReference type="AlphaFoldDB" id="A0A2Z6RXI5"/>
<proteinExistence type="predicted"/>
<dbReference type="InterPro" id="IPR006597">
    <property type="entry name" value="Sel1-like"/>
</dbReference>
<dbReference type="Pfam" id="PF08238">
    <property type="entry name" value="Sel1"/>
    <property type="match status" value="2"/>
</dbReference>
<reference evidence="1 2" key="1">
    <citation type="submission" date="2017-11" db="EMBL/GenBank/DDBJ databases">
        <title>The genome of Rhizophagus clarus HR1 reveals common genetic basis of auxotrophy among arbuscular mycorrhizal fungi.</title>
        <authorList>
            <person name="Kobayashi Y."/>
        </authorList>
    </citation>
    <scope>NUCLEOTIDE SEQUENCE [LARGE SCALE GENOMIC DNA]</scope>
    <source>
        <strain evidence="1 2">HR1</strain>
    </source>
</reference>
<sequence length="74" mass="8573">MLGYWYNNGIGTETDMQKSNLIISKSANLEEKLAKYNLAYLAFMYEFGKGITKDIGKAIYWYEKSANRKSKCTR</sequence>
<accession>A0A2Z6RXI5</accession>
<name>A0A2Z6RXI5_9GLOM</name>
<organism evidence="1 2">
    <name type="scientific">Rhizophagus clarus</name>
    <dbReference type="NCBI Taxonomy" id="94130"/>
    <lineage>
        <taxon>Eukaryota</taxon>
        <taxon>Fungi</taxon>
        <taxon>Fungi incertae sedis</taxon>
        <taxon>Mucoromycota</taxon>
        <taxon>Glomeromycotina</taxon>
        <taxon>Glomeromycetes</taxon>
        <taxon>Glomerales</taxon>
        <taxon>Glomeraceae</taxon>
        <taxon>Rhizophagus</taxon>
    </lineage>
</organism>
<dbReference type="InterPro" id="IPR011990">
    <property type="entry name" value="TPR-like_helical_dom_sf"/>
</dbReference>
<dbReference type="Gene3D" id="1.25.40.10">
    <property type="entry name" value="Tetratricopeptide repeat domain"/>
    <property type="match status" value="1"/>
</dbReference>
<evidence type="ECO:0000313" key="1">
    <source>
        <dbReference type="EMBL" id="GBC07534.1"/>
    </source>
</evidence>
<dbReference type="EMBL" id="BEXD01004150">
    <property type="protein sequence ID" value="GBC07534.1"/>
    <property type="molecule type" value="Genomic_DNA"/>
</dbReference>
<comment type="caution">
    <text evidence="1">The sequence shown here is derived from an EMBL/GenBank/DDBJ whole genome shotgun (WGS) entry which is preliminary data.</text>
</comment>
<protein>
    <submittedName>
        <fullName evidence="1">Uncharacterized protein</fullName>
    </submittedName>
</protein>
<evidence type="ECO:0000313" key="2">
    <source>
        <dbReference type="Proteomes" id="UP000247702"/>
    </source>
</evidence>
<dbReference type="Proteomes" id="UP000247702">
    <property type="component" value="Unassembled WGS sequence"/>
</dbReference>
<gene>
    <name evidence="1" type="ORF">RclHR1_07510010</name>
</gene>
<keyword evidence="2" id="KW-1185">Reference proteome</keyword>
<dbReference type="SUPFAM" id="SSF81901">
    <property type="entry name" value="HCP-like"/>
    <property type="match status" value="1"/>
</dbReference>